<organism evidence="2">
    <name type="scientific">Streptomyces sp. SID7958</name>
    <dbReference type="NCBI Taxonomy" id="2706093"/>
    <lineage>
        <taxon>Bacteria</taxon>
        <taxon>Bacillati</taxon>
        <taxon>Actinomycetota</taxon>
        <taxon>Actinomycetes</taxon>
        <taxon>Kitasatosporales</taxon>
        <taxon>Streptomycetaceae</taxon>
        <taxon>Streptomyces</taxon>
    </lineage>
</organism>
<protein>
    <recommendedName>
        <fullName evidence="3">DUF4352 domain-containing protein</fullName>
    </recommendedName>
</protein>
<feature type="region of interest" description="Disordered" evidence="1">
    <location>
        <begin position="1"/>
        <end position="32"/>
    </location>
</feature>
<gene>
    <name evidence="2" type="ORF">G3I38_23880</name>
</gene>
<evidence type="ECO:0008006" key="3">
    <source>
        <dbReference type="Google" id="ProtNLM"/>
    </source>
</evidence>
<reference evidence="2" key="1">
    <citation type="submission" date="2020-01" db="EMBL/GenBank/DDBJ databases">
        <title>Insect and environment-associated Actinomycetes.</title>
        <authorList>
            <person name="Currrie C."/>
            <person name="Chevrette M."/>
            <person name="Carlson C."/>
            <person name="Stubbendieck R."/>
            <person name="Wendt-Pienkowski E."/>
        </authorList>
    </citation>
    <scope>NUCLEOTIDE SEQUENCE</scope>
    <source>
        <strain evidence="2">SID7958</strain>
    </source>
</reference>
<dbReference type="AlphaFoldDB" id="A0A6G3U7E5"/>
<accession>A0A6G3U7E5</accession>
<sequence>MSPARRRLGAEPAPGAVTVVEDRAPSPLPAGLGPSLHGSAAVGGPTHLRGTAVAATAVLAVALTACSSDDSPQGEAQRATATVTKSVPGTPDCGPGSALSQAEWMEQCDGSPSADPSPAQPDTELAVGDTFAYTDGLKVGVDSIRRLTRFGEWDSRPEAGQTAFRVTYTVTNGTQAPYDLDHLATTTEGGTTGGETTFLSVEGAKEMTGRLAPGRSGTFHDDRAIAESDAGSIVVTVSRSDAAWIEQGDAWLGEDPHWTGPIE</sequence>
<proteinExistence type="predicted"/>
<evidence type="ECO:0000256" key="1">
    <source>
        <dbReference type="SAM" id="MobiDB-lite"/>
    </source>
</evidence>
<evidence type="ECO:0000313" key="2">
    <source>
        <dbReference type="EMBL" id="NEC82198.1"/>
    </source>
</evidence>
<comment type="caution">
    <text evidence="2">The sequence shown here is derived from an EMBL/GenBank/DDBJ whole genome shotgun (WGS) entry which is preliminary data.</text>
</comment>
<name>A0A6G3U7E5_9ACTN</name>
<feature type="region of interest" description="Disordered" evidence="1">
    <location>
        <begin position="67"/>
        <end position="98"/>
    </location>
</feature>
<dbReference type="EMBL" id="JAAGMU010001227">
    <property type="protein sequence ID" value="NEC82198.1"/>
    <property type="molecule type" value="Genomic_DNA"/>
</dbReference>